<comment type="caution">
    <text evidence="1">The sequence shown here is derived from an EMBL/GenBank/DDBJ whole genome shotgun (WGS) entry which is preliminary data.</text>
</comment>
<feature type="non-terminal residue" evidence="1">
    <location>
        <position position="156"/>
    </location>
</feature>
<dbReference type="EMBL" id="VWZC01009590">
    <property type="protein sequence ID" value="NXF65192.1"/>
    <property type="molecule type" value="Genomic_DNA"/>
</dbReference>
<name>A0A7K8VHI1_9STRI</name>
<dbReference type="Proteomes" id="UP000542434">
    <property type="component" value="Unassembled WGS sequence"/>
</dbReference>
<reference evidence="1 2" key="1">
    <citation type="submission" date="2019-09" db="EMBL/GenBank/DDBJ databases">
        <title>Bird 10,000 Genomes (B10K) Project - Family phase.</title>
        <authorList>
            <person name="Zhang G."/>
        </authorList>
    </citation>
    <scope>NUCLEOTIDE SEQUENCE [LARGE SCALE GENOMIC DNA]</scope>
    <source>
        <strain evidence="1">B10K-DU-001-07</strain>
        <tissue evidence="1">Muscle</tissue>
    </source>
</reference>
<feature type="non-terminal residue" evidence="1">
    <location>
        <position position="1"/>
    </location>
</feature>
<dbReference type="AlphaFoldDB" id="A0A7K8VHI1"/>
<keyword evidence="2" id="KW-1185">Reference proteome</keyword>
<protein>
    <submittedName>
        <fullName evidence="1">IPIL1 protein</fullName>
    </submittedName>
</protein>
<organism evidence="1 2">
    <name type="scientific">Ciccaba nigrolineata</name>
    <dbReference type="NCBI Taxonomy" id="1118524"/>
    <lineage>
        <taxon>Eukaryota</taxon>
        <taxon>Metazoa</taxon>
        <taxon>Chordata</taxon>
        <taxon>Craniata</taxon>
        <taxon>Vertebrata</taxon>
        <taxon>Euteleostomi</taxon>
        <taxon>Archelosauria</taxon>
        <taxon>Archosauria</taxon>
        <taxon>Dinosauria</taxon>
        <taxon>Saurischia</taxon>
        <taxon>Theropoda</taxon>
        <taxon>Coelurosauria</taxon>
        <taxon>Aves</taxon>
        <taxon>Neognathae</taxon>
        <taxon>Neoaves</taxon>
        <taxon>Telluraves</taxon>
        <taxon>Strigiformes</taxon>
        <taxon>Strigidae</taxon>
        <taxon>Ciccaba</taxon>
    </lineage>
</organism>
<evidence type="ECO:0000313" key="2">
    <source>
        <dbReference type="Proteomes" id="UP000542434"/>
    </source>
</evidence>
<accession>A0A7K8VHI1</accession>
<sequence>WSIEDDSISYGLFVILQPPPGHSFSLEQDTTGQPPARPLCIHVALECMCWREQLLGDMLGFLHHQNDKLRRDQSSRLLRTLCTCSYLDMEKVTCWVLVLVRSAWLLLPQSRHCRLTVLPSSRSCRFQLASTSEMDITIEMRFAVQPGSSDTYLSLK</sequence>
<evidence type="ECO:0000313" key="1">
    <source>
        <dbReference type="EMBL" id="NXF65192.1"/>
    </source>
</evidence>
<proteinExistence type="predicted"/>
<gene>
    <name evidence="1" type="primary">Itpripl1</name>
    <name evidence="1" type="ORF">CICNIG_R15144</name>
</gene>